<dbReference type="OrthoDB" id="41052at2759"/>
<evidence type="ECO:0000256" key="6">
    <source>
        <dbReference type="ARBA" id="ARBA00022692"/>
    </source>
</evidence>
<keyword evidence="8 13" id="KW-1133">Transmembrane helix</keyword>
<evidence type="ECO:0000256" key="10">
    <source>
        <dbReference type="ARBA" id="ARBA00023136"/>
    </source>
</evidence>
<evidence type="ECO:0000256" key="7">
    <source>
        <dbReference type="ARBA" id="ARBA00022832"/>
    </source>
</evidence>
<evidence type="ECO:0000313" key="16">
    <source>
        <dbReference type="Proteomes" id="UP000198406"/>
    </source>
</evidence>
<protein>
    <recommendedName>
        <fullName evidence="4">very-long-chain (3R)-3-hydroxyacyl-CoA dehydratase</fullName>
        <ecNumber evidence="4">4.2.1.134</ecNumber>
    </recommendedName>
</protein>
<feature type="transmembrane region" description="Helical" evidence="13">
    <location>
        <begin position="479"/>
        <end position="496"/>
    </location>
</feature>
<comment type="caution">
    <text evidence="15">The sequence shown here is derived from an EMBL/GenBank/DDBJ whole genome shotgun (WGS) entry which is preliminary data.</text>
</comment>
<keyword evidence="10 13" id="KW-0472">Membrane</keyword>
<evidence type="ECO:0000259" key="14">
    <source>
        <dbReference type="Pfam" id="PF13640"/>
    </source>
</evidence>
<dbReference type="Pfam" id="PF04387">
    <property type="entry name" value="PTPLA"/>
    <property type="match status" value="1"/>
</dbReference>
<evidence type="ECO:0000256" key="9">
    <source>
        <dbReference type="ARBA" id="ARBA00023098"/>
    </source>
</evidence>
<dbReference type="EC" id="4.2.1.134" evidence="4"/>
<dbReference type="Pfam" id="PF13640">
    <property type="entry name" value="2OG-FeII_Oxy_3"/>
    <property type="match status" value="1"/>
</dbReference>
<comment type="similarity">
    <text evidence="3">Belongs to the very long-chain fatty acids dehydratase HACD family.</text>
</comment>
<dbReference type="InParanoid" id="A0A1Z5JA56"/>
<accession>A0A1Z5JA56</accession>
<name>A0A1Z5JA56_FISSO</name>
<dbReference type="InterPro" id="IPR007482">
    <property type="entry name" value="Tyr_Pase-like_PTPLA"/>
</dbReference>
<keyword evidence="6 13" id="KW-0812">Transmembrane</keyword>
<keyword evidence="7" id="KW-0276">Fatty acid metabolism</keyword>
<keyword evidence="5" id="KW-0444">Lipid biosynthesis</keyword>
<comment type="subcellular location">
    <subcellularLocation>
        <location evidence="1">Membrane</location>
        <topology evidence="1">Multi-pass membrane protein</topology>
    </subcellularLocation>
</comment>
<feature type="transmembrane region" description="Helical" evidence="13">
    <location>
        <begin position="20"/>
        <end position="37"/>
    </location>
</feature>
<keyword evidence="11" id="KW-0275">Fatty acid biosynthesis</keyword>
<evidence type="ECO:0000256" key="3">
    <source>
        <dbReference type="ARBA" id="ARBA00007811"/>
    </source>
</evidence>
<dbReference type="UniPathway" id="UPA00094"/>
<evidence type="ECO:0000256" key="13">
    <source>
        <dbReference type="SAM" id="Phobius"/>
    </source>
</evidence>
<evidence type="ECO:0000256" key="4">
    <source>
        <dbReference type="ARBA" id="ARBA00013122"/>
    </source>
</evidence>
<dbReference type="GO" id="GO:0016020">
    <property type="term" value="C:membrane"/>
    <property type="evidence" value="ECO:0007669"/>
    <property type="project" value="UniProtKB-SubCell"/>
</dbReference>
<dbReference type="Proteomes" id="UP000198406">
    <property type="component" value="Unassembled WGS sequence"/>
</dbReference>
<evidence type="ECO:0000256" key="11">
    <source>
        <dbReference type="ARBA" id="ARBA00023160"/>
    </source>
</evidence>
<dbReference type="GO" id="GO:0102158">
    <property type="term" value="F:very-long-chain (3R)-3-hydroxyacyl-CoA dehydratase activity"/>
    <property type="evidence" value="ECO:0007669"/>
    <property type="project" value="UniProtKB-EC"/>
</dbReference>
<gene>
    <name evidence="15" type="ORF">FisN_31Hh056</name>
</gene>
<keyword evidence="12" id="KW-0456">Lyase</keyword>
<dbReference type="InterPro" id="IPR044862">
    <property type="entry name" value="Pro_4_hyd_alph_FE2OG_OXY"/>
</dbReference>
<feature type="domain" description="Prolyl 4-hydroxylase alpha subunit Fe(2+) 2OG dioxygenase" evidence="14">
    <location>
        <begin position="186"/>
        <end position="283"/>
    </location>
</feature>
<evidence type="ECO:0000256" key="8">
    <source>
        <dbReference type="ARBA" id="ARBA00022989"/>
    </source>
</evidence>
<reference evidence="15 16" key="1">
    <citation type="journal article" date="2015" name="Plant Cell">
        <title>Oil accumulation by the oleaginous diatom Fistulifera solaris as revealed by the genome and transcriptome.</title>
        <authorList>
            <person name="Tanaka T."/>
            <person name="Maeda Y."/>
            <person name="Veluchamy A."/>
            <person name="Tanaka M."/>
            <person name="Abida H."/>
            <person name="Marechal E."/>
            <person name="Bowler C."/>
            <person name="Muto M."/>
            <person name="Sunaga Y."/>
            <person name="Tanaka M."/>
            <person name="Yoshino T."/>
            <person name="Taniguchi T."/>
            <person name="Fukuda Y."/>
            <person name="Nemoto M."/>
            <person name="Matsumoto M."/>
            <person name="Wong P.S."/>
            <person name="Aburatani S."/>
            <person name="Fujibuchi W."/>
        </authorList>
    </citation>
    <scope>NUCLEOTIDE SEQUENCE [LARGE SCALE GENOMIC DNA]</scope>
    <source>
        <strain evidence="15 16">JPCC DA0580</strain>
    </source>
</reference>
<sequence>MIRSLSSRRPPLSRNVSKKGLLWLGTLIAALFLVVFHRDKPVGVVVVPSSTIDSSDAFSAIQDLHDALSQHRLDSLARLYSKPYRQNTPFPHIVMDGVFSEMYLRLVQQELSREPTQHGCIEGSSQCFHDISSQYKKSALDNEAKMGFLTRMLFEKMKGSTFVTFLEQLSGIDGLIPDPHFRGSGIHVTAPGGFLNIHADFNKYKKFNLDRRVNVFIFLNEDWRDEDGGHLELWSKDMRSCHQRILPAFNRLVVFSSTDFSYHGHPHPLPGPRSRRSLALYYYTNGRPSSECTDEDCSGDGHSTLFQKPFGCERCEDATCRAYAEVVYMSSPRVNSWLRFCNAVTALSWLAVVLVLLVKKNDDSCETHLTPSVRVALAVSGFEFINAVVGFTRSKPWQVFLFASVRTGVELWVTPLVGCAHVTHLLTVTCWAVGDSIRFGCNAIENHASKWVRYNVGCLLFPIGAFGEMWMVYTAGYPFAAALWPLGFFPLYRQLLKQRKKFMQSLSTSDKIKKTK</sequence>
<proteinExistence type="inferred from homology"/>
<comment type="pathway">
    <text evidence="2">Lipid metabolism; fatty acid biosynthesis.</text>
</comment>
<dbReference type="AlphaFoldDB" id="A0A1Z5JA56"/>
<evidence type="ECO:0000313" key="15">
    <source>
        <dbReference type="EMBL" id="GAX10849.1"/>
    </source>
</evidence>
<dbReference type="GO" id="GO:0006633">
    <property type="term" value="P:fatty acid biosynthetic process"/>
    <property type="evidence" value="ECO:0007669"/>
    <property type="project" value="UniProtKB-UniPathway"/>
</dbReference>
<keyword evidence="16" id="KW-1185">Reference proteome</keyword>
<dbReference type="Gene3D" id="2.60.120.620">
    <property type="entry name" value="q2cbj1_9rhob like domain"/>
    <property type="match status" value="1"/>
</dbReference>
<dbReference type="EMBL" id="BDSP01000026">
    <property type="protein sequence ID" value="GAX10849.1"/>
    <property type="molecule type" value="Genomic_DNA"/>
</dbReference>
<evidence type="ECO:0000256" key="2">
    <source>
        <dbReference type="ARBA" id="ARBA00005194"/>
    </source>
</evidence>
<evidence type="ECO:0000256" key="12">
    <source>
        <dbReference type="ARBA" id="ARBA00023239"/>
    </source>
</evidence>
<evidence type="ECO:0000256" key="5">
    <source>
        <dbReference type="ARBA" id="ARBA00022516"/>
    </source>
</evidence>
<organism evidence="15 16">
    <name type="scientific">Fistulifera solaris</name>
    <name type="common">Oleaginous diatom</name>
    <dbReference type="NCBI Taxonomy" id="1519565"/>
    <lineage>
        <taxon>Eukaryota</taxon>
        <taxon>Sar</taxon>
        <taxon>Stramenopiles</taxon>
        <taxon>Ochrophyta</taxon>
        <taxon>Bacillariophyta</taxon>
        <taxon>Bacillariophyceae</taxon>
        <taxon>Bacillariophycidae</taxon>
        <taxon>Naviculales</taxon>
        <taxon>Naviculaceae</taxon>
        <taxon>Fistulifera</taxon>
    </lineage>
</organism>
<evidence type="ECO:0000256" key="1">
    <source>
        <dbReference type="ARBA" id="ARBA00004141"/>
    </source>
</evidence>
<keyword evidence="9" id="KW-0443">Lipid metabolism</keyword>